<dbReference type="GeneID" id="62147340"/>
<name>A0A9P5IRB2_9HELO</name>
<gene>
    <name evidence="1" type="ORF">EAE97_003751</name>
</gene>
<sequence length="74" mass="8228">MATQHSIDTCFLPFHGQRNQATRVRSLEEDTPGYSDGGHDGSLERAYCLMAVTILIMRVVNMRNLTVQPGIFGC</sequence>
<organism evidence="1 2">
    <name type="scientific">Botrytis byssoidea</name>
    <dbReference type="NCBI Taxonomy" id="139641"/>
    <lineage>
        <taxon>Eukaryota</taxon>
        <taxon>Fungi</taxon>
        <taxon>Dikarya</taxon>
        <taxon>Ascomycota</taxon>
        <taxon>Pezizomycotina</taxon>
        <taxon>Leotiomycetes</taxon>
        <taxon>Helotiales</taxon>
        <taxon>Sclerotiniaceae</taxon>
        <taxon>Botrytis</taxon>
    </lineage>
</organism>
<keyword evidence="2" id="KW-1185">Reference proteome</keyword>
<dbReference type="Proteomes" id="UP000710849">
    <property type="component" value="Unassembled WGS sequence"/>
</dbReference>
<protein>
    <submittedName>
        <fullName evidence="1">Uncharacterized protein</fullName>
    </submittedName>
</protein>
<dbReference type="EMBL" id="RCSW01000006">
    <property type="protein sequence ID" value="KAF7948340.1"/>
    <property type="molecule type" value="Genomic_DNA"/>
</dbReference>
<evidence type="ECO:0000313" key="1">
    <source>
        <dbReference type="EMBL" id="KAF7948340.1"/>
    </source>
</evidence>
<reference evidence="1 2" key="1">
    <citation type="journal article" date="2020" name="Genome Biol. Evol.">
        <title>Comparative genomics of Sclerotiniaceae.</title>
        <authorList>
            <person name="Valero Jimenez C.A."/>
            <person name="Steentjes M."/>
            <person name="Scholten O.E."/>
            <person name="Van Kan J.A.L."/>
        </authorList>
    </citation>
    <scope>NUCLEOTIDE SEQUENCE [LARGE SCALE GENOMIC DNA]</scope>
    <source>
        <strain evidence="1 2">MUCL 94</strain>
    </source>
</reference>
<dbReference type="AlphaFoldDB" id="A0A9P5IRB2"/>
<evidence type="ECO:0000313" key="2">
    <source>
        <dbReference type="Proteomes" id="UP000710849"/>
    </source>
</evidence>
<accession>A0A9P5IRB2</accession>
<proteinExistence type="predicted"/>
<comment type="caution">
    <text evidence="1">The sequence shown here is derived from an EMBL/GenBank/DDBJ whole genome shotgun (WGS) entry which is preliminary data.</text>
</comment>
<dbReference type="RefSeq" id="XP_038734872.1">
    <property type="nucleotide sequence ID" value="XM_038874263.1"/>
</dbReference>